<dbReference type="PANTHER" id="PTHR33408">
    <property type="entry name" value="TRANSPOSASE"/>
    <property type="match status" value="1"/>
</dbReference>
<evidence type="ECO:0000313" key="2">
    <source>
        <dbReference type="EMBL" id="QBH12485.1"/>
    </source>
</evidence>
<reference evidence="3 4" key="1">
    <citation type="submission" date="2018-06" db="EMBL/GenBank/DDBJ databases">
        <title>Complete Genome Sequence of Desulfobacter hydrogenophilus (DSM3380).</title>
        <authorList>
            <person name="Marietou A."/>
            <person name="Schreiber L."/>
            <person name="Marshall I."/>
            <person name="Jorgensen B."/>
        </authorList>
    </citation>
    <scope>NUCLEOTIDE SEQUENCE [LARGE SCALE GENOMIC DNA]</scope>
    <source>
        <strain evidence="3 4">DSM 3380</strain>
    </source>
</reference>
<dbReference type="RefSeq" id="WP_111957567.1">
    <property type="nucleotide sequence ID" value="NZ_CP036313.1"/>
</dbReference>
<evidence type="ECO:0000313" key="3">
    <source>
        <dbReference type="EMBL" id="RAM01518.1"/>
    </source>
</evidence>
<keyword evidence="5" id="KW-1185">Reference proteome</keyword>
<dbReference type="Proteomes" id="UP000248798">
    <property type="component" value="Unassembled WGS sequence"/>
</dbReference>
<dbReference type="EMBL" id="QLNI01000026">
    <property type="protein sequence ID" value="RAM01518.1"/>
    <property type="molecule type" value="Genomic_DNA"/>
</dbReference>
<dbReference type="AlphaFoldDB" id="A0A328FAE6"/>
<evidence type="ECO:0000313" key="5">
    <source>
        <dbReference type="Proteomes" id="UP000293902"/>
    </source>
</evidence>
<sequence length="249" mass="28118">MHEAIRGEKIIVVDQTETFTKTEDENEKAKTLNLITAIEVEPASVSDAKAFIPIMESIQERNLCPKEIQADSLYGSDENHQAAQSEGIDLVAPTMGTTSKDKFSLSDFNLVDDGHIIECPEGHAPTHKTRKGDQKAERFIQAVHLDTCMNCPSLQNCPVKPGKKYAYYRYSAKSARIAQRRQHEQTDEFKSQYRWRAGVEATMSELDRRTGLKRLRYRGMKSVRFAATMKAVGINIFRATVARKVISYA</sequence>
<dbReference type="PANTHER" id="PTHR33408:SF2">
    <property type="entry name" value="TRANSPOSASE DDE DOMAIN-CONTAINING PROTEIN"/>
    <property type="match status" value="1"/>
</dbReference>
<name>A0A328FAE6_9BACT</name>
<dbReference type="EMBL" id="CP036313">
    <property type="protein sequence ID" value="QBH12485.1"/>
    <property type="molecule type" value="Genomic_DNA"/>
</dbReference>
<proteinExistence type="predicted"/>
<dbReference type="Proteomes" id="UP000293902">
    <property type="component" value="Chromosome"/>
</dbReference>
<dbReference type="Pfam" id="PF13751">
    <property type="entry name" value="DDE_Tnp_1_6"/>
    <property type="match status" value="1"/>
</dbReference>
<feature type="domain" description="Transposase DDE" evidence="1">
    <location>
        <begin position="119"/>
        <end position="238"/>
    </location>
</feature>
<gene>
    <name evidence="3" type="ORF">DO021_13615</name>
    <name evidence="2" type="ORF">EYB58_05910</name>
</gene>
<protein>
    <recommendedName>
        <fullName evidence="1">Transposase DDE domain-containing protein</fullName>
    </recommendedName>
</protein>
<evidence type="ECO:0000313" key="4">
    <source>
        <dbReference type="Proteomes" id="UP000248798"/>
    </source>
</evidence>
<dbReference type="InterPro" id="IPR025668">
    <property type="entry name" value="Tnp_DDE_dom"/>
</dbReference>
<accession>A0A328FAE6</accession>
<organism evidence="3 4">
    <name type="scientific">Desulfobacter hydrogenophilus</name>
    <dbReference type="NCBI Taxonomy" id="2291"/>
    <lineage>
        <taxon>Bacteria</taxon>
        <taxon>Pseudomonadati</taxon>
        <taxon>Thermodesulfobacteriota</taxon>
        <taxon>Desulfobacteria</taxon>
        <taxon>Desulfobacterales</taxon>
        <taxon>Desulfobacteraceae</taxon>
        <taxon>Desulfobacter</taxon>
    </lineage>
</organism>
<evidence type="ECO:0000259" key="1">
    <source>
        <dbReference type="Pfam" id="PF13751"/>
    </source>
</evidence>
<reference evidence="2 5" key="2">
    <citation type="submission" date="2019-02" db="EMBL/GenBank/DDBJ databases">
        <title>Complete genome sequence of Desulfobacter hydrogenophilus AcRS1.</title>
        <authorList>
            <person name="Marietou A."/>
            <person name="Lund M.B."/>
            <person name="Marshall I.P.G."/>
            <person name="Schreiber L."/>
            <person name="Jorgensen B."/>
        </authorList>
    </citation>
    <scope>NUCLEOTIDE SEQUENCE [LARGE SCALE GENOMIC DNA]</scope>
    <source>
        <strain evidence="2 5">AcRS1</strain>
    </source>
</reference>
<dbReference type="OrthoDB" id="5413882at2"/>